<sequence length="156" mass="17444">MVLEAFIPAAAFLGELRVSDLPTSEAALSEIMAWIDNRLELFRVYVSGGNWTKPSLTKTHFSASYESFSVRKTSILEIRHEAHVFLVPSAKPYRGKVKSKWFLSAQGCRGMNGKCVVDNLYHFKPAILPDVVQDVIDKNYGGLSSGMKRWCLEAVC</sequence>
<dbReference type="EMBL" id="NCKW01011230">
    <property type="protein sequence ID" value="POM63979.1"/>
    <property type="molecule type" value="Genomic_DNA"/>
</dbReference>
<reference evidence="1 2" key="1">
    <citation type="journal article" date="2017" name="Genome Biol. Evol.">
        <title>Phytophthora megakarya and P. palmivora, closely related causal agents of cacao black pod rot, underwent increases in genome sizes and gene numbers by different mechanisms.</title>
        <authorList>
            <person name="Ali S.S."/>
            <person name="Shao J."/>
            <person name="Lary D.J."/>
            <person name="Kronmiller B."/>
            <person name="Shen D."/>
            <person name="Strem M.D."/>
            <person name="Amoako-Attah I."/>
            <person name="Akrofi A.Y."/>
            <person name="Begoude B.A."/>
            <person name="Ten Hoopen G.M."/>
            <person name="Coulibaly K."/>
            <person name="Kebe B.I."/>
            <person name="Melnick R.L."/>
            <person name="Guiltinan M.J."/>
            <person name="Tyler B.M."/>
            <person name="Meinhardt L.W."/>
            <person name="Bailey B.A."/>
        </authorList>
    </citation>
    <scope>NUCLEOTIDE SEQUENCE [LARGE SCALE GENOMIC DNA]</scope>
    <source>
        <strain evidence="2">sbr112.9</strain>
    </source>
</reference>
<gene>
    <name evidence="1" type="ORF">PHPALM_20553</name>
</gene>
<proteinExistence type="predicted"/>
<keyword evidence="2" id="KW-1185">Reference proteome</keyword>
<organism evidence="1 2">
    <name type="scientific">Phytophthora palmivora</name>
    <dbReference type="NCBI Taxonomy" id="4796"/>
    <lineage>
        <taxon>Eukaryota</taxon>
        <taxon>Sar</taxon>
        <taxon>Stramenopiles</taxon>
        <taxon>Oomycota</taxon>
        <taxon>Peronosporomycetes</taxon>
        <taxon>Peronosporales</taxon>
        <taxon>Peronosporaceae</taxon>
        <taxon>Phytophthora</taxon>
    </lineage>
</organism>
<comment type="caution">
    <text evidence="1">The sequence shown here is derived from an EMBL/GenBank/DDBJ whole genome shotgun (WGS) entry which is preliminary data.</text>
</comment>
<name>A0A2P4XEK8_9STRA</name>
<protein>
    <submittedName>
        <fullName evidence="1">Uncharacterized protein</fullName>
    </submittedName>
</protein>
<dbReference type="OrthoDB" id="121662at2759"/>
<dbReference type="Proteomes" id="UP000237271">
    <property type="component" value="Unassembled WGS sequence"/>
</dbReference>
<dbReference type="AlphaFoldDB" id="A0A2P4XEK8"/>
<evidence type="ECO:0000313" key="1">
    <source>
        <dbReference type="EMBL" id="POM63979.1"/>
    </source>
</evidence>
<accession>A0A2P4XEK8</accession>
<evidence type="ECO:0000313" key="2">
    <source>
        <dbReference type="Proteomes" id="UP000237271"/>
    </source>
</evidence>